<reference evidence="2 3" key="1">
    <citation type="submission" date="2020-10" db="EMBL/GenBank/DDBJ databases">
        <authorList>
            <person name="Castelo-Branco R."/>
            <person name="Eusebio N."/>
            <person name="Adriana R."/>
            <person name="Vieira A."/>
            <person name="Brugerolle De Fraissinette N."/>
            <person name="Rezende De Castro R."/>
            <person name="Schneider M.P."/>
            <person name="Vasconcelos V."/>
            <person name="Leao P.N."/>
        </authorList>
    </citation>
    <scope>NUCLEOTIDE SEQUENCE [LARGE SCALE GENOMIC DNA]</scope>
    <source>
        <strain evidence="2 3">LEGE 03274</strain>
    </source>
</reference>
<sequence length="117" mass="13207">MSFKTLLLASLLFSFTPVNRAWSATHLQVCTNSGNGVVNIRSGPGTNHSVVNRVRHGDDLHYSWDGYMTDDDSMPPRDRQGYYWVRVRPSVMGDNMGFIRADFMGCDSMNLQQSLTE</sequence>
<feature type="chain" id="PRO_5047367001" evidence="1">
    <location>
        <begin position="21"/>
        <end position="117"/>
    </location>
</feature>
<name>A0ABR9V6D5_9CHRO</name>
<dbReference type="Gene3D" id="2.30.30.40">
    <property type="entry name" value="SH3 Domains"/>
    <property type="match status" value="1"/>
</dbReference>
<keyword evidence="1" id="KW-0732">Signal</keyword>
<organism evidence="2 3">
    <name type="scientific">Cyanobacterium stanieri LEGE 03274</name>
    <dbReference type="NCBI Taxonomy" id="1828756"/>
    <lineage>
        <taxon>Bacteria</taxon>
        <taxon>Bacillati</taxon>
        <taxon>Cyanobacteriota</taxon>
        <taxon>Cyanophyceae</taxon>
        <taxon>Oscillatoriophycideae</taxon>
        <taxon>Chroococcales</taxon>
        <taxon>Geminocystaceae</taxon>
        <taxon>Cyanobacterium</taxon>
    </lineage>
</organism>
<proteinExistence type="predicted"/>
<evidence type="ECO:0000313" key="2">
    <source>
        <dbReference type="EMBL" id="MBE9223443.1"/>
    </source>
</evidence>
<dbReference type="RefSeq" id="WP_193801680.1">
    <property type="nucleotide sequence ID" value="NZ_JADEWC010000031.1"/>
</dbReference>
<evidence type="ECO:0000256" key="1">
    <source>
        <dbReference type="SAM" id="SignalP"/>
    </source>
</evidence>
<evidence type="ECO:0000313" key="3">
    <source>
        <dbReference type="Proteomes" id="UP000654604"/>
    </source>
</evidence>
<accession>A0ABR9V6D5</accession>
<protein>
    <submittedName>
        <fullName evidence="2">SH3 domain-containing protein</fullName>
    </submittedName>
</protein>
<dbReference type="Proteomes" id="UP000654604">
    <property type="component" value="Unassembled WGS sequence"/>
</dbReference>
<gene>
    <name evidence="2" type="ORF">IQ215_12120</name>
</gene>
<feature type="signal peptide" evidence="1">
    <location>
        <begin position="1"/>
        <end position="20"/>
    </location>
</feature>
<comment type="caution">
    <text evidence="2">The sequence shown here is derived from an EMBL/GenBank/DDBJ whole genome shotgun (WGS) entry which is preliminary data.</text>
</comment>
<dbReference type="EMBL" id="JADEWC010000031">
    <property type="protein sequence ID" value="MBE9223443.1"/>
    <property type="molecule type" value="Genomic_DNA"/>
</dbReference>
<keyword evidence="3" id="KW-1185">Reference proteome</keyword>